<feature type="transmembrane region" description="Helical" evidence="2">
    <location>
        <begin position="206"/>
        <end position="227"/>
    </location>
</feature>
<dbReference type="InterPro" id="IPR019422">
    <property type="entry name" value="7TM_GPCR_serpentine_rcpt_Srh"/>
</dbReference>
<protein>
    <recommendedName>
        <fullName evidence="5">G-protein coupled receptors family 1 profile domain-containing protein</fullName>
    </recommendedName>
</protein>
<evidence type="ECO:0000256" key="1">
    <source>
        <dbReference type="SAM" id="MobiDB-lite"/>
    </source>
</evidence>
<sequence>MSIENLSRNHRGAVPLPTPPPPQPKPLPPRAAPSPPPSDETTKTNSANFDFMNFGIAMSIHEYYTTNYTKCQKCDNFLCTWQGLAFTSHSITVVVLPFHLLGGYCILFKTPVYMTFYRWPLFNLHFWSSLVDILLSVLITPYLIFPAVAGFPVGLLHFLGVPIPVQIWLSIMSIYVMIMSMTILLENRHNSIPSNRFRISRKCTKILYYSFRIILALFYSLAIFLFIPEDQKMAMMEILKDIPCPTEDFFKTQNFLKIQKVKCRSSKDLLNHINCNSVPNALYRTESAKEKGETAYPDDKASVCGHNVLQTPYFFKIQKADELFVLCIDDNYITFLALITALGVLFEICQMLFFMFCCLYYLFLSIHGFTSKKTRKLQIAFFGSIILQVSIPVMFLMPSFVFMVFSVVTGYYNQALTNFAVLHASLHGFLSTIVVLIIHKPYRNFILSIFGKSKNLESLKKSTMWDTRRMSVFPTNVTN</sequence>
<organism evidence="3 4">
    <name type="scientific">Caenorhabditis nigoni</name>
    <dbReference type="NCBI Taxonomy" id="1611254"/>
    <lineage>
        <taxon>Eukaryota</taxon>
        <taxon>Metazoa</taxon>
        <taxon>Ecdysozoa</taxon>
        <taxon>Nematoda</taxon>
        <taxon>Chromadorea</taxon>
        <taxon>Rhabditida</taxon>
        <taxon>Rhabditina</taxon>
        <taxon>Rhabditomorpha</taxon>
        <taxon>Rhabditoidea</taxon>
        <taxon>Rhabditidae</taxon>
        <taxon>Peloderinae</taxon>
        <taxon>Caenorhabditis</taxon>
    </lineage>
</organism>
<feature type="transmembrane region" description="Helical" evidence="2">
    <location>
        <begin position="420"/>
        <end position="438"/>
    </location>
</feature>
<feature type="transmembrane region" description="Helical" evidence="2">
    <location>
        <begin position="124"/>
        <end position="145"/>
    </location>
</feature>
<dbReference type="EMBL" id="PDUG01000003">
    <property type="protein sequence ID" value="PIC40259.1"/>
    <property type="molecule type" value="Genomic_DNA"/>
</dbReference>
<evidence type="ECO:0008006" key="5">
    <source>
        <dbReference type="Google" id="ProtNLM"/>
    </source>
</evidence>
<feature type="transmembrane region" description="Helical" evidence="2">
    <location>
        <begin position="332"/>
        <end position="364"/>
    </location>
</feature>
<gene>
    <name evidence="3" type="primary">Cnig_chr_III.g11662</name>
    <name evidence="3" type="ORF">B9Z55_011662</name>
</gene>
<evidence type="ECO:0000313" key="4">
    <source>
        <dbReference type="Proteomes" id="UP000230233"/>
    </source>
</evidence>
<feature type="compositionally biased region" description="Pro residues" evidence="1">
    <location>
        <begin position="16"/>
        <end position="38"/>
    </location>
</feature>
<keyword evidence="2" id="KW-1133">Transmembrane helix</keyword>
<keyword evidence="2" id="KW-0812">Transmembrane</keyword>
<keyword evidence="4" id="KW-1185">Reference proteome</keyword>
<accession>A0A2G5UL64</accession>
<dbReference type="Pfam" id="PF10318">
    <property type="entry name" value="7TM_GPCR_Srh"/>
    <property type="match status" value="2"/>
</dbReference>
<name>A0A2G5UL64_9PELO</name>
<dbReference type="OrthoDB" id="5825368at2759"/>
<dbReference type="PANTHER" id="PTHR22941:SF302">
    <property type="entry name" value="SERPENTINE RECEPTOR, CLASS H"/>
    <property type="match status" value="1"/>
</dbReference>
<dbReference type="SUPFAM" id="SSF81321">
    <property type="entry name" value="Family A G protein-coupled receptor-like"/>
    <property type="match status" value="1"/>
</dbReference>
<feature type="transmembrane region" description="Helical" evidence="2">
    <location>
        <begin position="165"/>
        <end position="185"/>
    </location>
</feature>
<evidence type="ECO:0000256" key="2">
    <source>
        <dbReference type="SAM" id="Phobius"/>
    </source>
</evidence>
<dbReference type="AlphaFoldDB" id="A0A2G5UL64"/>
<dbReference type="Proteomes" id="UP000230233">
    <property type="component" value="Chromosome III"/>
</dbReference>
<reference evidence="4" key="1">
    <citation type="submission" date="2017-10" db="EMBL/GenBank/DDBJ databases">
        <title>Rapid genome shrinkage in a self-fertile nematode reveals novel sperm competition proteins.</title>
        <authorList>
            <person name="Yin D."/>
            <person name="Schwarz E.M."/>
            <person name="Thomas C.G."/>
            <person name="Felde R.L."/>
            <person name="Korf I.F."/>
            <person name="Cutter A.D."/>
            <person name="Schartner C.M."/>
            <person name="Ralston E.J."/>
            <person name="Meyer B.J."/>
            <person name="Haag E.S."/>
        </authorList>
    </citation>
    <scope>NUCLEOTIDE SEQUENCE [LARGE SCALE GENOMIC DNA]</scope>
    <source>
        <strain evidence="4">JU1422</strain>
    </source>
</reference>
<dbReference type="InterPro" id="IPR053220">
    <property type="entry name" value="Nematode_rcpt-like_serp_H"/>
</dbReference>
<evidence type="ECO:0000313" key="3">
    <source>
        <dbReference type="EMBL" id="PIC40259.1"/>
    </source>
</evidence>
<comment type="caution">
    <text evidence="3">The sequence shown here is derived from an EMBL/GenBank/DDBJ whole genome shotgun (WGS) entry which is preliminary data.</text>
</comment>
<feature type="transmembrane region" description="Helical" evidence="2">
    <location>
        <begin position="385"/>
        <end position="408"/>
    </location>
</feature>
<dbReference type="PANTHER" id="PTHR22941">
    <property type="entry name" value="SERPENTINE RECEPTOR"/>
    <property type="match status" value="1"/>
</dbReference>
<proteinExistence type="predicted"/>
<feature type="transmembrane region" description="Helical" evidence="2">
    <location>
        <begin position="91"/>
        <end position="112"/>
    </location>
</feature>
<keyword evidence="2" id="KW-0472">Membrane</keyword>
<feature type="region of interest" description="Disordered" evidence="1">
    <location>
        <begin position="1"/>
        <end position="46"/>
    </location>
</feature>